<accession>A0A369P480</accession>
<dbReference type="InterPro" id="IPR009010">
    <property type="entry name" value="Asp_de-COase-like_dom_sf"/>
</dbReference>
<dbReference type="Gene3D" id="3.40.50.740">
    <property type="match status" value="2"/>
</dbReference>
<evidence type="ECO:0000256" key="8">
    <source>
        <dbReference type="ARBA" id="ARBA00023014"/>
    </source>
</evidence>
<reference evidence="10 11" key="1">
    <citation type="journal article" date="2018" name="Elife">
        <title>Discovery and characterization of a prevalent human gut bacterial enzyme sufficient for the inactivation of a family of plant toxins.</title>
        <authorList>
            <person name="Koppel N."/>
            <person name="Bisanz J.E."/>
            <person name="Pandelia M.E."/>
            <person name="Turnbaugh P.J."/>
            <person name="Balskus E.P."/>
        </authorList>
    </citation>
    <scope>NUCLEOTIDE SEQUENCE [LARGE SCALE GENOMIC DNA]</scope>
    <source>
        <strain evidence="10 11">OB21 GAM 11</strain>
    </source>
</reference>
<evidence type="ECO:0000256" key="4">
    <source>
        <dbReference type="ARBA" id="ARBA00022723"/>
    </source>
</evidence>
<keyword evidence="3" id="KW-0500">Molybdenum</keyword>
<dbReference type="PANTHER" id="PTHR43742">
    <property type="entry name" value="TRIMETHYLAMINE-N-OXIDE REDUCTASE"/>
    <property type="match status" value="1"/>
</dbReference>
<evidence type="ECO:0000313" key="10">
    <source>
        <dbReference type="EMBL" id="RDC46890.1"/>
    </source>
</evidence>
<dbReference type="SUPFAM" id="SSF53706">
    <property type="entry name" value="Formate dehydrogenase/DMSO reductase, domains 1-3"/>
    <property type="match status" value="1"/>
</dbReference>
<protein>
    <submittedName>
        <fullName evidence="10">Dehydrogenase</fullName>
    </submittedName>
</protein>
<dbReference type="InterPro" id="IPR006963">
    <property type="entry name" value="Mopterin_OxRdtase_4Fe-4S_dom"/>
</dbReference>
<dbReference type="SMART" id="SM00926">
    <property type="entry name" value="Molybdop_Fe4S4"/>
    <property type="match status" value="1"/>
</dbReference>
<comment type="cofactor">
    <cofactor evidence="1">
        <name>Mo-bis(molybdopterin guanine dinucleotide)</name>
        <dbReference type="ChEBI" id="CHEBI:60539"/>
    </cofactor>
</comment>
<dbReference type="NCBIfam" id="TIGR01409">
    <property type="entry name" value="TAT_signal_seq"/>
    <property type="match status" value="1"/>
</dbReference>
<dbReference type="Pfam" id="PF01568">
    <property type="entry name" value="Molydop_binding"/>
    <property type="match status" value="1"/>
</dbReference>
<evidence type="ECO:0000259" key="9">
    <source>
        <dbReference type="PROSITE" id="PS51669"/>
    </source>
</evidence>
<evidence type="ECO:0000256" key="5">
    <source>
        <dbReference type="ARBA" id="ARBA00022729"/>
    </source>
</evidence>
<dbReference type="InterPro" id="IPR006656">
    <property type="entry name" value="Mopterin_OxRdtase"/>
</dbReference>
<dbReference type="InterPro" id="IPR006657">
    <property type="entry name" value="MoPterin_dinucl-bd_dom"/>
</dbReference>
<evidence type="ECO:0000313" key="11">
    <source>
        <dbReference type="Proteomes" id="UP000253805"/>
    </source>
</evidence>
<dbReference type="GO" id="GO:0051536">
    <property type="term" value="F:iron-sulfur cluster binding"/>
    <property type="evidence" value="ECO:0007669"/>
    <property type="project" value="UniProtKB-KW"/>
</dbReference>
<dbReference type="GO" id="GO:0046872">
    <property type="term" value="F:metal ion binding"/>
    <property type="evidence" value="ECO:0007669"/>
    <property type="project" value="UniProtKB-KW"/>
</dbReference>
<keyword evidence="4" id="KW-0479">Metal-binding</keyword>
<proteinExistence type="inferred from homology"/>
<dbReference type="EMBL" id="PPUT01000001">
    <property type="protein sequence ID" value="RDC46890.1"/>
    <property type="molecule type" value="Genomic_DNA"/>
</dbReference>
<dbReference type="Gene3D" id="2.20.25.90">
    <property type="entry name" value="ADC-like domains"/>
    <property type="match status" value="1"/>
</dbReference>
<keyword evidence="7" id="KW-0408">Iron</keyword>
<dbReference type="PROSITE" id="PS00932">
    <property type="entry name" value="MOLYBDOPTERIN_PROK_3"/>
    <property type="match status" value="1"/>
</dbReference>
<evidence type="ECO:0000256" key="7">
    <source>
        <dbReference type="ARBA" id="ARBA00023004"/>
    </source>
</evidence>
<keyword evidence="8" id="KW-0411">Iron-sulfur</keyword>
<dbReference type="PANTHER" id="PTHR43742:SF6">
    <property type="entry name" value="OXIDOREDUCTASE YYAE-RELATED"/>
    <property type="match status" value="1"/>
</dbReference>
<dbReference type="Gene3D" id="3.40.228.10">
    <property type="entry name" value="Dimethylsulfoxide Reductase, domain 2"/>
    <property type="match status" value="1"/>
</dbReference>
<dbReference type="GO" id="GO:0016491">
    <property type="term" value="F:oxidoreductase activity"/>
    <property type="evidence" value="ECO:0007669"/>
    <property type="project" value="UniProtKB-KW"/>
</dbReference>
<evidence type="ECO:0000256" key="3">
    <source>
        <dbReference type="ARBA" id="ARBA00022505"/>
    </source>
</evidence>
<comment type="caution">
    <text evidence="10">The sequence shown here is derived from an EMBL/GenBank/DDBJ whole genome shotgun (WGS) entry which is preliminary data.</text>
</comment>
<dbReference type="Gene3D" id="2.40.40.20">
    <property type="match status" value="1"/>
</dbReference>
<dbReference type="Pfam" id="PF00384">
    <property type="entry name" value="Molybdopterin"/>
    <property type="match status" value="1"/>
</dbReference>
<dbReference type="Proteomes" id="UP000253805">
    <property type="component" value="Unassembled WGS sequence"/>
</dbReference>
<dbReference type="AlphaFoldDB" id="A0A369P480"/>
<organism evidence="10 11">
    <name type="scientific">Adlercreutzia equolifaciens subsp. celatus</name>
    <dbReference type="NCBI Taxonomy" id="394340"/>
    <lineage>
        <taxon>Bacteria</taxon>
        <taxon>Bacillati</taxon>
        <taxon>Actinomycetota</taxon>
        <taxon>Coriobacteriia</taxon>
        <taxon>Eggerthellales</taxon>
        <taxon>Eggerthellaceae</taxon>
        <taxon>Adlercreutzia</taxon>
    </lineage>
</organism>
<comment type="similarity">
    <text evidence="2">Belongs to the prokaryotic molybdopterin-containing oxidoreductase family.</text>
</comment>
<sequence>MAETNHVCDVSRRSFVKGSLTAAVGAGAASWLTGCSPKPVADTGGTESEPTPVVEDNDEIFRGTCRCNCYGGCYLNIHVRDGKIVRTSMRDLPETAWNRICSKGLTHPYRVYDPNRAKYPMRRAGERGEGKWEQITWDEALDEIAQKFTQYAQEFGPDSVGIASGAGNYGFLGLMPRFQARIGASTVGTPLDFAPFYSLNPMVGMSLNFHGNEMTDLVNSKTLVIWGSNPAVSQIQGMHFIMEAREQGTKVISIDPVYTATTAKCDQWIPLAPGTDGMLAIGLMKIVLEKGWQDDEFIRSTTVAPFLVKEDGEYLRLSDLGRAEAGAEDDVPVATDGKGTFDAHTAIANAVVEGTYDYQGQKVTCAWTLMLDRLSEYDLEECSKVCDVPVDVMTQLAEDIAVNKPCALYILLGIDHYQNGFYSIYDMGCLAAMTGNIGKPGAFCGISEAVYFGLENAASPYGAYTLADATPSTVNVPVFRMEEALEAGEWLGNPYTLKALWVYKRNLLANLCDRESMLRWLEKVELIVVSELTMNEMGRYADIFLPVCHWFEMEDFAHQCPQNVFITIQDKAIDPLYECRSDFDIIKDLAGRMGYGDDFNFTAEDWMRGYLDSETCQALGISYDKLKEEGALRAIPGSPEAPFIHGGDGIPTATGKVEFYQAPSARYASTAMGEEPDFSHFGLPYWEPAGEVVPEDARNEKYPYQVMSEHQRLRTHSQWVNVPVMRELDPEPSAKLHPDTAEAHGIAEGDYMRIYNDRGEVVVKAHLSDGVRPGILLCSRGWEDADFVKGHLQDVLSDEVSNLCVTQAFFDTTAAIEKAEV</sequence>
<name>A0A369P480_9ACTN</name>
<evidence type="ECO:0000256" key="2">
    <source>
        <dbReference type="ARBA" id="ARBA00010312"/>
    </source>
</evidence>
<dbReference type="RefSeq" id="WP_114548140.1">
    <property type="nucleotide sequence ID" value="NZ_PPUT01000001.1"/>
</dbReference>
<evidence type="ECO:0000256" key="1">
    <source>
        <dbReference type="ARBA" id="ARBA00001942"/>
    </source>
</evidence>
<dbReference type="GO" id="GO:0043546">
    <property type="term" value="F:molybdopterin cofactor binding"/>
    <property type="evidence" value="ECO:0007669"/>
    <property type="project" value="InterPro"/>
</dbReference>
<dbReference type="InterPro" id="IPR019546">
    <property type="entry name" value="TAT_signal_bac_arc"/>
</dbReference>
<dbReference type="Pfam" id="PF04879">
    <property type="entry name" value="Molybdop_Fe4S4"/>
    <property type="match status" value="1"/>
</dbReference>
<keyword evidence="6" id="KW-0560">Oxidoreductase</keyword>
<evidence type="ECO:0000256" key="6">
    <source>
        <dbReference type="ARBA" id="ARBA00023002"/>
    </source>
</evidence>
<keyword evidence="5" id="KW-0732">Signal</keyword>
<dbReference type="PROSITE" id="PS51318">
    <property type="entry name" value="TAT"/>
    <property type="match status" value="1"/>
</dbReference>
<gene>
    <name evidence="10" type="ORF">C1850_00085</name>
</gene>
<dbReference type="InterPro" id="IPR006655">
    <property type="entry name" value="Mopterin_OxRdtase_prok_CS"/>
</dbReference>
<dbReference type="SUPFAM" id="SSF50692">
    <property type="entry name" value="ADC-like"/>
    <property type="match status" value="1"/>
</dbReference>
<dbReference type="InterPro" id="IPR006311">
    <property type="entry name" value="TAT_signal"/>
</dbReference>
<dbReference type="PROSITE" id="PS51669">
    <property type="entry name" value="4FE4S_MOW_BIS_MGD"/>
    <property type="match status" value="1"/>
</dbReference>
<feature type="domain" description="4Fe-4S Mo/W bis-MGD-type" evidence="9">
    <location>
        <begin position="58"/>
        <end position="115"/>
    </location>
</feature>
<dbReference type="InterPro" id="IPR050612">
    <property type="entry name" value="Prok_Mopterin_Oxidored"/>
</dbReference>